<dbReference type="EMBL" id="HADY01006381">
    <property type="protein sequence ID" value="SBP44866.1"/>
    <property type="molecule type" value="Transcribed_RNA"/>
</dbReference>
<reference evidence="1" key="2">
    <citation type="submission" date="2016-06" db="EMBL/GenBank/DDBJ databases">
        <title>The genome of a short-lived fish provides insights into sex chromosome evolution and the genetic control of aging.</title>
        <authorList>
            <person name="Reichwald K."/>
            <person name="Felder M."/>
            <person name="Petzold A."/>
            <person name="Koch P."/>
            <person name="Groth M."/>
            <person name="Platzer M."/>
        </authorList>
    </citation>
    <scope>NUCLEOTIDE SEQUENCE</scope>
    <source>
        <tissue evidence="1">Brain</tissue>
    </source>
</reference>
<reference evidence="1" key="1">
    <citation type="submission" date="2016-05" db="EMBL/GenBank/DDBJ databases">
        <authorList>
            <person name="Lavstsen T."/>
            <person name="Jespersen J.S."/>
        </authorList>
    </citation>
    <scope>NUCLEOTIDE SEQUENCE</scope>
    <source>
        <tissue evidence="1">Brain</tissue>
    </source>
</reference>
<proteinExistence type="predicted"/>
<gene>
    <name evidence="1" type="primary">CT583700.1</name>
</gene>
<dbReference type="AlphaFoldDB" id="A0A1A7ZRC8"/>
<protein>
    <submittedName>
        <fullName evidence="1">Uncharacterized protein</fullName>
    </submittedName>
</protein>
<organism evidence="1">
    <name type="scientific">Nothobranchius furzeri</name>
    <name type="common">Turquoise killifish</name>
    <dbReference type="NCBI Taxonomy" id="105023"/>
    <lineage>
        <taxon>Eukaryota</taxon>
        <taxon>Metazoa</taxon>
        <taxon>Chordata</taxon>
        <taxon>Craniata</taxon>
        <taxon>Vertebrata</taxon>
        <taxon>Euteleostomi</taxon>
        <taxon>Actinopterygii</taxon>
        <taxon>Neopterygii</taxon>
        <taxon>Teleostei</taxon>
        <taxon>Neoteleostei</taxon>
        <taxon>Acanthomorphata</taxon>
        <taxon>Ovalentaria</taxon>
        <taxon>Atherinomorphae</taxon>
        <taxon>Cyprinodontiformes</taxon>
        <taxon>Nothobranchiidae</taxon>
        <taxon>Nothobranchius</taxon>
    </lineage>
</organism>
<sequence>PKSVVLYSNYTVITVHCYSTTLLIPFRSHYNICRTHQIYLFKKRSQGNWLFLCPMDWNNLPADLSSTTSFHLFPTSVYEVYDAHLQQLLIFFVVQI</sequence>
<accession>A0A1A7ZRC8</accession>
<name>A0A1A7ZRC8_NOTFU</name>
<feature type="non-terminal residue" evidence="1">
    <location>
        <position position="1"/>
    </location>
</feature>
<evidence type="ECO:0000313" key="1">
    <source>
        <dbReference type="EMBL" id="SBP44866.1"/>
    </source>
</evidence>